<dbReference type="AlphaFoldDB" id="A0AAW3WIX1"/>
<reference evidence="2" key="2">
    <citation type="journal article" date="2022" name="Nat. Biotechnol.">
        <title>Carbon-negative production of acetone and isopropanol by gas fermentation at industrial pilot scale.</title>
        <authorList>
            <person name="Liew F.E."/>
            <person name="Nogle R."/>
            <person name="Abdalla T."/>
            <person name="Rasor B.J."/>
            <person name="Canter C."/>
            <person name="Jensen R.O."/>
            <person name="Wang L."/>
            <person name="Strutz J."/>
            <person name="Chirania P."/>
            <person name="De Tissera S."/>
            <person name="Mueller A.P."/>
            <person name="Ruan Z."/>
            <person name="Gao A."/>
            <person name="Tran L."/>
            <person name="Engle N.L."/>
            <person name="Bromley J.C."/>
            <person name="Daniell J."/>
            <person name="Conrado R."/>
            <person name="Tschaplinski T.J."/>
            <person name="Giannone R.J."/>
            <person name="Hettich R.L."/>
            <person name="Karim A.S."/>
            <person name="Simpson S.D."/>
            <person name="Brown S.D."/>
            <person name="Leang C."/>
            <person name="Jewett M.C."/>
            <person name="Kopke M."/>
        </authorList>
    </citation>
    <scope>NUCLEOTIDE SEQUENCE</scope>
    <source>
        <strain evidence="2">DJ015</strain>
    </source>
</reference>
<evidence type="ECO:0000313" key="3">
    <source>
        <dbReference type="Proteomes" id="UP001194098"/>
    </source>
</evidence>
<proteinExistence type="predicted"/>
<comment type="caution">
    <text evidence="2">The sequence shown here is derived from an EMBL/GenBank/DDBJ whole genome shotgun (WGS) entry which is preliminary data.</text>
</comment>
<dbReference type="Proteomes" id="UP001194098">
    <property type="component" value="Unassembled WGS sequence"/>
</dbReference>
<sequence length="47" mass="4980">MSEKKPASRGRGPMGMGGGMGAMAGGEKAKNFKSTMLTLFSYMSEFK</sequence>
<name>A0AAW3WIX1_CLOBE</name>
<dbReference type="EMBL" id="JABAGV010000626">
    <property type="protein sequence ID" value="MBC2478652.1"/>
    <property type="molecule type" value="Genomic_DNA"/>
</dbReference>
<gene>
    <name evidence="2" type="ORF">HGI39_29120</name>
</gene>
<evidence type="ECO:0000313" key="2">
    <source>
        <dbReference type="EMBL" id="MBC2478652.1"/>
    </source>
</evidence>
<accession>A0AAW3WIX1</accession>
<feature type="region of interest" description="Disordered" evidence="1">
    <location>
        <begin position="1"/>
        <end position="21"/>
    </location>
</feature>
<reference evidence="2" key="1">
    <citation type="submission" date="2020-04" db="EMBL/GenBank/DDBJ databases">
        <authorList>
            <person name="Brown S."/>
        </authorList>
    </citation>
    <scope>NUCLEOTIDE SEQUENCE</scope>
    <source>
        <strain evidence="2">DJ015</strain>
    </source>
</reference>
<evidence type="ECO:0000256" key="1">
    <source>
        <dbReference type="SAM" id="MobiDB-lite"/>
    </source>
</evidence>
<feature type="compositionally biased region" description="Gly residues" evidence="1">
    <location>
        <begin position="12"/>
        <end position="21"/>
    </location>
</feature>
<feature type="non-terminal residue" evidence="2">
    <location>
        <position position="47"/>
    </location>
</feature>
<organism evidence="2 3">
    <name type="scientific">Clostridium beijerinckii</name>
    <name type="common">Clostridium MP</name>
    <dbReference type="NCBI Taxonomy" id="1520"/>
    <lineage>
        <taxon>Bacteria</taxon>
        <taxon>Bacillati</taxon>
        <taxon>Bacillota</taxon>
        <taxon>Clostridia</taxon>
        <taxon>Eubacteriales</taxon>
        <taxon>Clostridiaceae</taxon>
        <taxon>Clostridium</taxon>
    </lineage>
</organism>
<protein>
    <submittedName>
        <fullName evidence="2">Uncharacterized protein</fullName>
    </submittedName>
</protein>